<dbReference type="GO" id="GO:1903785">
    <property type="term" value="P:L-valine transmembrane transport"/>
    <property type="evidence" value="ECO:0007669"/>
    <property type="project" value="TreeGrafter"/>
</dbReference>
<dbReference type="GO" id="GO:0005886">
    <property type="term" value="C:plasma membrane"/>
    <property type="evidence" value="ECO:0007669"/>
    <property type="project" value="UniProtKB-SubCell"/>
</dbReference>
<feature type="transmembrane region" description="Helical" evidence="8">
    <location>
        <begin position="179"/>
        <end position="196"/>
    </location>
</feature>
<evidence type="ECO:0000256" key="7">
    <source>
        <dbReference type="ARBA" id="ARBA00023136"/>
    </source>
</evidence>
<keyword evidence="7 8" id="KW-0472">Membrane</keyword>
<sequence length="262" mass="26537">MAPLPAPAVSALPALSFDRPAFVAGMGALSPTLVGLVPFALIAGVAGTGVGLTPWQTIGLSLLTFSGIAQLMVCQLLAIASPVAVILLATLVVSLRFLMYSAALAPHLGHLPLRWKLGLSYLTTDQGFAASLQHFTEGRGVGTDATGRAWYHLGGGLMQWTLWQAGVALGALLGAQVPAAWSLDFAVPLSFLAMLVPAVRNRGTLVAAVAGGVVALTAAGLPFRLGLIVASVAGIAAGGLWSAREARQAHGAPPGQSTGGRP</sequence>
<evidence type="ECO:0000256" key="5">
    <source>
        <dbReference type="ARBA" id="ARBA00022692"/>
    </source>
</evidence>
<evidence type="ECO:0000313" key="9">
    <source>
        <dbReference type="EMBL" id="QEL64124.1"/>
    </source>
</evidence>
<dbReference type="PANTHER" id="PTHR34979:SF1">
    <property type="entry name" value="INNER MEMBRANE PROTEIN YGAZ"/>
    <property type="match status" value="1"/>
</dbReference>
<feature type="transmembrane region" description="Helical" evidence="8">
    <location>
        <begin position="203"/>
        <end position="219"/>
    </location>
</feature>
<organism evidence="9 10">
    <name type="scientific">Oryzomicrobium terrae</name>
    <dbReference type="NCBI Taxonomy" id="1735038"/>
    <lineage>
        <taxon>Bacteria</taxon>
        <taxon>Pseudomonadati</taxon>
        <taxon>Pseudomonadota</taxon>
        <taxon>Betaproteobacteria</taxon>
        <taxon>Rhodocyclales</taxon>
        <taxon>Rhodocyclaceae</taxon>
        <taxon>Oryzomicrobium</taxon>
    </lineage>
</organism>
<keyword evidence="3" id="KW-0813">Transport</keyword>
<proteinExistence type="inferred from homology"/>
<dbReference type="PANTHER" id="PTHR34979">
    <property type="entry name" value="INNER MEMBRANE PROTEIN YGAZ"/>
    <property type="match status" value="1"/>
</dbReference>
<protein>
    <submittedName>
        <fullName evidence="9">AzlC family protein</fullName>
    </submittedName>
</protein>
<accession>A0A5C1E664</accession>
<keyword evidence="10" id="KW-1185">Reference proteome</keyword>
<dbReference type="AlphaFoldDB" id="A0A5C1E664"/>
<feature type="transmembrane region" description="Helical" evidence="8">
    <location>
        <begin position="58"/>
        <end position="78"/>
    </location>
</feature>
<evidence type="ECO:0000256" key="8">
    <source>
        <dbReference type="SAM" id="Phobius"/>
    </source>
</evidence>
<comment type="subcellular location">
    <subcellularLocation>
        <location evidence="1">Cell membrane</location>
        <topology evidence="1">Multi-pass membrane protein</topology>
    </subcellularLocation>
</comment>
<evidence type="ECO:0000256" key="6">
    <source>
        <dbReference type="ARBA" id="ARBA00022989"/>
    </source>
</evidence>
<dbReference type="Proteomes" id="UP000323671">
    <property type="component" value="Chromosome"/>
</dbReference>
<evidence type="ECO:0000256" key="1">
    <source>
        <dbReference type="ARBA" id="ARBA00004651"/>
    </source>
</evidence>
<dbReference type="InterPro" id="IPR011606">
    <property type="entry name" value="Brnchd-chn_aa_trnsp_permease"/>
</dbReference>
<reference evidence="9 10" key="1">
    <citation type="submission" date="2017-07" db="EMBL/GenBank/DDBJ databases">
        <title>Complete genome sequence of Oryzomicrobium terrae TPP412.</title>
        <authorList>
            <person name="Chiu L.-W."/>
            <person name="Lo K.-J."/>
            <person name="Tsai Y.-M."/>
            <person name="Lin S.-S."/>
            <person name="Kuo C.-H."/>
            <person name="Liu C.-T."/>
        </authorList>
    </citation>
    <scope>NUCLEOTIDE SEQUENCE [LARGE SCALE GENOMIC DNA]</scope>
    <source>
        <strain evidence="9 10">TPP412</strain>
    </source>
</reference>
<gene>
    <name evidence="9" type="ORF">OTERR_06480</name>
</gene>
<name>A0A5C1E664_9RHOO</name>
<evidence type="ECO:0000256" key="2">
    <source>
        <dbReference type="ARBA" id="ARBA00010735"/>
    </source>
</evidence>
<evidence type="ECO:0000313" key="10">
    <source>
        <dbReference type="Proteomes" id="UP000323671"/>
    </source>
</evidence>
<keyword evidence="4" id="KW-1003">Cell membrane</keyword>
<keyword evidence="5 8" id="KW-0812">Transmembrane</keyword>
<evidence type="ECO:0000256" key="4">
    <source>
        <dbReference type="ARBA" id="ARBA00022475"/>
    </source>
</evidence>
<comment type="similarity">
    <text evidence="2">Belongs to the AzlC family.</text>
</comment>
<evidence type="ECO:0000256" key="3">
    <source>
        <dbReference type="ARBA" id="ARBA00022448"/>
    </source>
</evidence>
<dbReference type="EMBL" id="CP022579">
    <property type="protein sequence ID" value="QEL64124.1"/>
    <property type="molecule type" value="Genomic_DNA"/>
</dbReference>
<dbReference type="KEGG" id="otr:OTERR_06480"/>
<feature type="transmembrane region" description="Helical" evidence="8">
    <location>
        <begin position="20"/>
        <end position="46"/>
    </location>
</feature>
<dbReference type="Pfam" id="PF03591">
    <property type="entry name" value="AzlC"/>
    <property type="match status" value="1"/>
</dbReference>
<keyword evidence="6 8" id="KW-1133">Transmembrane helix</keyword>
<feature type="transmembrane region" description="Helical" evidence="8">
    <location>
        <begin position="84"/>
        <end position="105"/>
    </location>
</feature>